<dbReference type="AlphaFoldDB" id="A0A392V6W2"/>
<proteinExistence type="predicted"/>
<evidence type="ECO:0000313" key="1">
    <source>
        <dbReference type="EMBL" id="MCI83202.1"/>
    </source>
</evidence>
<protein>
    <submittedName>
        <fullName evidence="1">Uncharacterized protein</fullName>
    </submittedName>
</protein>
<accession>A0A392V6W2</accession>
<organism evidence="1 2">
    <name type="scientific">Trifolium medium</name>
    <dbReference type="NCBI Taxonomy" id="97028"/>
    <lineage>
        <taxon>Eukaryota</taxon>
        <taxon>Viridiplantae</taxon>
        <taxon>Streptophyta</taxon>
        <taxon>Embryophyta</taxon>
        <taxon>Tracheophyta</taxon>
        <taxon>Spermatophyta</taxon>
        <taxon>Magnoliopsida</taxon>
        <taxon>eudicotyledons</taxon>
        <taxon>Gunneridae</taxon>
        <taxon>Pentapetalae</taxon>
        <taxon>rosids</taxon>
        <taxon>fabids</taxon>
        <taxon>Fabales</taxon>
        <taxon>Fabaceae</taxon>
        <taxon>Papilionoideae</taxon>
        <taxon>50 kb inversion clade</taxon>
        <taxon>NPAAA clade</taxon>
        <taxon>Hologalegina</taxon>
        <taxon>IRL clade</taxon>
        <taxon>Trifolieae</taxon>
        <taxon>Trifolium</taxon>
    </lineage>
</organism>
<reference evidence="1 2" key="1">
    <citation type="journal article" date="2018" name="Front. Plant Sci.">
        <title>Red Clover (Trifolium pratense) and Zigzag Clover (T. medium) - A Picture of Genomic Similarities and Differences.</title>
        <authorList>
            <person name="Dluhosova J."/>
            <person name="Istvanek J."/>
            <person name="Nedelnik J."/>
            <person name="Repkova J."/>
        </authorList>
    </citation>
    <scope>NUCLEOTIDE SEQUENCE [LARGE SCALE GENOMIC DNA]</scope>
    <source>
        <strain evidence="2">cv. 10/8</strain>
        <tissue evidence="1">Leaf</tissue>
    </source>
</reference>
<keyword evidence="2" id="KW-1185">Reference proteome</keyword>
<comment type="caution">
    <text evidence="1">The sequence shown here is derived from an EMBL/GenBank/DDBJ whole genome shotgun (WGS) entry which is preliminary data.</text>
</comment>
<sequence length="38" mass="4065">SQLDHASGRFVQGRVAQLHPARRVPSSVLGARRAGRVA</sequence>
<dbReference type="Proteomes" id="UP000265520">
    <property type="component" value="Unassembled WGS sequence"/>
</dbReference>
<name>A0A392V6W2_9FABA</name>
<dbReference type="EMBL" id="LXQA011061487">
    <property type="protein sequence ID" value="MCI83202.1"/>
    <property type="molecule type" value="Genomic_DNA"/>
</dbReference>
<evidence type="ECO:0000313" key="2">
    <source>
        <dbReference type="Proteomes" id="UP000265520"/>
    </source>
</evidence>
<feature type="non-terminal residue" evidence="1">
    <location>
        <position position="1"/>
    </location>
</feature>